<dbReference type="GO" id="GO:0008725">
    <property type="term" value="F:DNA-3-methyladenine glycosylase activity"/>
    <property type="evidence" value="ECO:0007669"/>
    <property type="project" value="TreeGrafter"/>
</dbReference>
<reference evidence="4" key="1">
    <citation type="submission" date="2018-05" db="EMBL/GenBank/DDBJ databases">
        <authorList>
            <person name="Lanie J.A."/>
            <person name="Ng W.-L."/>
            <person name="Kazmierczak K.M."/>
            <person name="Andrzejewski T.M."/>
            <person name="Davidsen T.M."/>
            <person name="Wayne K.J."/>
            <person name="Tettelin H."/>
            <person name="Glass J.I."/>
            <person name="Rusch D."/>
            <person name="Podicherti R."/>
            <person name="Tsui H.-C.T."/>
            <person name="Winkler M.E."/>
        </authorList>
    </citation>
    <scope>NUCLEOTIDE SEQUENCE</scope>
</reference>
<evidence type="ECO:0000313" key="4">
    <source>
        <dbReference type="EMBL" id="SUZ90526.1"/>
    </source>
</evidence>
<dbReference type="SMART" id="SM00478">
    <property type="entry name" value="ENDO3c"/>
    <property type="match status" value="1"/>
</dbReference>
<dbReference type="GO" id="GO:0006285">
    <property type="term" value="P:base-excision repair, AP site formation"/>
    <property type="evidence" value="ECO:0007669"/>
    <property type="project" value="TreeGrafter"/>
</dbReference>
<keyword evidence="1" id="KW-0227">DNA damage</keyword>
<dbReference type="SUPFAM" id="SSF48150">
    <property type="entry name" value="DNA-glycosylase"/>
    <property type="match status" value="1"/>
</dbReference>
<dbReference type="GO" id="GO:0032131">
    <property type="term" value="F:alkylated DNA binding"/>
    <property type="evidence" value="ECO:0007669"/>
    <property type="project" value="TreeGrafter"/>
</dbReference>
<feature type="domain" description="HhH-GPD" evidence="3">
    <location>
        <begin position="31"/>
        <end position="178"/>
    </location>
</feature>
<dbReference type="CDD" id="cd00056">
    <property type="entry name" value="ENDO3c"/>
    <property type="match status" value="1"/>
</dbReference>
<sequence length="186" mass="21861">MKSLIMKIGDQITIKDRKESDLALAISLLVIEQQVSFKAAITIKKRFRKLIEKKTHNQILKIENVELQSIGISFKKVEYIKNVYRYFLKSKFDFFKEEESLVIKELTGIKGVGNWTAEMFLIFILFKKNIFSKGDLALINSIKINYQINNLDNKKLYRIVEKWSPYKTIACLLLWKSIEKNKFADI</sequence>
<gene>
    <name evidence="4" type="ORF">METZ01_LOCUS43380</name>
</gene>
<evidence type="ECO:0000256" key="1">
    <source>
        <dbReference type="ARBA" id="ARBA00022763"/>
    </source>
</evidence>
<evidence type="ECO:0000256" key="2">
    <source>
        <dbReference type="ARBA" id="ARBA00023204"/>
    </source>
</evidence>
<dbReference type="AlphaFoldDB" id="A0A381RFE2"/>
<organism evidence="4">
    <name type="scientific">marine metagenome</name>
    <dbReference type="NCBI Taxonomy" id="408172"/>
    <lineage>
        <taxon>unclassified sequences</taxon>
        <taxon>metagenomes</taxon>
        <taxon>ecological metagenomes</taxon>
    </lineage>
</organism>
<proteinExistence type="predicted"/>
<dbReference type="PANTHER" id="PTHR43003:SF5">
    <property type="entry name" value="DNA-3-METHYLADENINE GLYCOSYLASE"/>
    <property type="match status" value="1"/>
</dbReference>
<dbReference type="GO" id="GO:0005737">
    <property type="term" value="C:cytoplasm"/>
    <property type="evidence" value="ECO:0007669"/>
    <property type="project" value="TreeGrafter"/>
</dbReference>
<dbReference type="GO" id="GO:0043916">
    <property type="term" value="F:DNA-7-methylguanine glycosylase activity"/>
    <property type="evidence" value="ECO:0007669"/>
    <property type="project" value="TreeGrafter"/>
</dbReference>
<dbReference type="InterPro" id="IPR003265">
    <property type="entry name" value="HhH-GPD_domain"/>
</dbReference>
<dbReference type="GO" id="GO:0032993">
    <property type="term" value="C:protein-DNA complex"/>
    <property type="evidence" value="ECO:0007669"/>
    <property type="project" value="TreeGrafter"/>
</dbReference>
<accession>A0A381RFE2</accession>
<dbReference type="InterPro" id="IPR051912">
    <property type="entry name" value="Alkylbase_DNA_Glycosylase/TA"/>
</dbReference>
<dbReference type="Gene3D" id="1.10.1670.40">
    <property type="match status" value="1"/>
</dbReference>
<dbReference type="Gene3D" id="1.10.340.30">
    <property type="entry name" value="Hypothetical protein, domain 2"/>
    <property type="match status" value="1"/>
</dbReference>
<dbReference type="Pfam" id="PF00730">
    <property type="entry name" value="HhH-GPD"/>
    <property type="match status" value="1"/>
</dbReference>
<protein>
    <recommendedName>
        <fullName evidence="3">HhH-GPD domain-containing protein</fullName>
    </recommendedName>
</protein>
<dbReference type="EMBL" id="UINC01001901">
    <property type="protein sequence ID" value="SUZ90526.1"/>
    <property type="molecule type" value="Genomic_DNA"/>
</dbReference>
<dbReference type="GO" id="GO:0006307">
    <property type="term" value="P:DNA alkylation repair"/>
    <property type="evidence" value="ECO:0007669"/>
    <property type="project" value="TreeGrafter"/>
</dbReference>
<evidence type="ECO:0000259" key="3">
    <source>
        <dbReference type="SMART" id="SM00478"/>
    </source>
</evidence>
<name>A0A381RFE2_9ZZZZ</name>
<dbReference type="PANTHER" id="PTHR43003">
    <property type="entry name" value="DNA-3-METHYLADENINE GLYCOSYLASE"/>
    <property type="match status" value="1"/>
</dbReference>
<keyword evidence="2" id="KW-0234">DNA repair</keyword>
<dbReference type="InterPro" id="IPR011257">
    <property type="entry name" value="DNA_glycosylase"/>
</dbReference>